<feature type="region of interest" description="Disordered" evidence="1">
    <location>
        <begin position="724"/>
        <end position="771"/>
    </location>
</feature>
<dbReference type="InterPro" id="IPR057149">
    <property type="entry name" value="DUF7827"/>
</dbReference>
<keyword evidence="4" id="KW-1185">Reference proteome</keyword>
<evidence type="ECO:0000256" key="1">
    <source>
        <dbReference type="SAM" id="MobiDB-lite"/>
    </source>
</evidence>
<feature type="compositionally biased region" description="Gly residues" evidence="1">
    <location>
        <begin position="729"/>
        <end position="744"/>
    </location>
</feature>
<dbReference type="RefSeq" id="WP_256421514.1">
    <property type="nucleotide sequence ID" value="NZ_JANHDI010000008.1"/>
</dbReference>
<name>A0ABD6CIY5_9EURY</name>
<proteinExistence type="predicted"/>
<feature type="compositionally biased region" description="Low complexity" evidence="1">
    <location>
        <begin position="745"/>
        <end position="769"/>
    </location>
</feature>
<comment type="caution">
    <text evidence="3">The sequence shown here is derived from an EMBL/GenBank/DDBJ whole genome shotgun (WGS) entry which is preliminary data.</text>
</comment>
<reference evidence="3 4" key="1">
    <citation type="journal article" date="2019" name="Int. J. Syst. Evol. Microbiol.">
        <title>The Global Catalogue of Microorganisms (GCM) 10K type strain sequencing project: providing services to taxonomists for standard genome sequencing and annotation.</title>
        <authorList>
            <consortium name="The Broad Institute Genomics Platform"/>
            <consortium name="The Broad Institute Genome Sequencing Center for Infectious Disease"/>
            <person name="Wu L."/>
            <person name="Ma J."/>
        </authorList>
    </citation>
    <scope>NUCLEOTIDE SEQUENCE [LARGE SCALE GENOMIC DNA]</scope>
    <source>
        <strain evidence="3 4">CGMCC 1.12121</strain>
    </source>
</reference>
<protein>
    <submittedName>
        <fullName evidence="3">BGTF surface domain-containing protein</fullName>
    </submittedName>
</protein>
<evidence type="ECO:0000313" key="3">
    <source>
        <dbReference type="EMBL" id="MFD1597617.1"/>
    </source>
</evidence>
<dbReference type="Proteomes" id="UP001597085">
    <property type="component" value="Unassembled WGS sequence"/>
</dbReference>
<gene>
    <name evidence="3" type="ORF">ACFSBX_01390</name>
</gene>
<dbReference type="Pfam" id="PF25162">
    <property type="entry name" value="DUF7827"/>
    <property type="match status" value="1"/>
</dbReference>
<evidence type="ECO:0000259" key="2">
    <source>
        <dbReference type="Pfam" id="PF25162"/>
    </source>
</evidence>
<feature type="domain" description="DUF7827" evidence="2">
    <location>
        <begin position="302"/>
        <end position="423"/>
    </location>
</feature>
<sequence>MTHTESVVEIPFSEDVSKAGGEAGALTLADNITVSVGGIDVTDRYTLDADGSTDGQVVLSSETPIDPRSGVTVGIDAVNDSIDTETIEPGSMDVTVASATVSEDDGDADAYEGSTLAFVATDGSADTNQTFEVEDGVGTLVFSGHTGAGSQVFTFDTAARNWSGDYGIETYLENGSIDRSLDVALRGLELAVDIDDRDVTTSDPIEGEISANATDRIVEVTLRSDADGSAVVERRDVTLDDTGDARFNFAAATVGEAGPGNYTVEVTDAGTGARNQSALIRVVAADVTDSSSQSDVVEEPDEEGEASFRSTVVKEHAGDVAPFGIELHQTDAATVTVGSDEDGFRASATVVDRDGDGTVRVWFNTAAVIGATTLPSDGGAVFGVVGKDESGDGAVDAVVDAGITANQDLTEAIEPGNYTLAVRPDMVSNATATDTGTLVVGSAAPRNLTNWVAPAGSAFSTRDDVSAAIEADRLTRTAEIAAGDVVVHRLVVPGLAGEFARQSGTPTEAFFALSGTDADARYGLNITRVGANDANFTGQTVPSSDGGDLYVPGEDNASVVADPANDTYVIAYESAGGIGLSAGDSRAVSFVVADSGPYSGLSTENRTLIEEYELLKATVSPSEDPLVVENETNQSIGGTTTVAPGTEIEFQIQSVNGTDPSFLTTKEAVVGPDGRWTLSVDFDTQRVGDQFSVTSAVDVVASVRELRVDGVIGTVIPKVSESTSVDRLAGGGQGGGGGGGGPAASGGDPTSTATGETTTPTESPDSTESVVDSTRRFLGGVLGTFVDSSGDETLRSRLLGFDVLVSLGALTTVALFVSRRE</sequence>
<organism evidence="3 4">
    <name type="scientific">Halobellus rarus</name>
    <dbReference type="NCBI Taxonomy" id="1126237"/>
    <lineage>
        <taxon>Archaea</taxon>
        <taxon>Methanobacteriati</taxon>
        <taxon>Methanobacteriota</taxon>
        <taxon>Stenosarchaea group</taxon>
        <taxon>Halobacteria</taxon>
        <taxon>Halobacteriales</taxon>
        <taxon>Haloferacaceae</taxon>
        <taxon>Halobellus</taxon>
    </lineage>
</organism>
<dbReference type="AlphaFoldDB" id="A0ABD6CIY5"/>
<dbReference type="EMBL" id="JBHUDK010000002">
    <property type="protein sequence ID" value="MFD1597617.1"/>
    <property type="molecule type" value="Genomic_DNA"/>
</dbReference>
<accession>A0ABD6CIY5</accession>
<dbReference type="NCBIfam" id="NF045517">
    <property type="entry name" value="halo_surf_dom"/>
    <property type="match status" value="1"/>
</dbReference>
<evidence type="ECO:0000313" key="4">
    <source>
        <dbReference type="Proteomes" id="UP001597085"/>
    </source>
</evidence>